<sequence length="506" mass="57812">MINVIQFLELILCAQAAKIILPVHLESEWVPVHFGERICQSNREKIPNGIYSSLKIEGKVPVRQRSEGADGYYCHKTVYSVLCDFKWYGVKKLRHSVKRDVPSYGDCLKAIDDMETGLNEYIGFPPPSCNYLVETRSQNTEVILSKHQVKIDDYKQSWMDSTFVDGGCRKAPCLTTIPGTLWIPSSNLTAACDISFKTQEFTVYYPKIKPQTLSSDHIFITSPYHPVSSLSKSCEINLCNKKGIRLPGGSWTEMGSHTSFHGIKVDTLLPKCQSSVEIYATPPDLKNLRMIWDLEKVIENTLCQATWDKIETRQKITPLDLNYLSPSEPGPGWGFLPRNGSMYKAQILYIRAEVEGDTVALHQRYNKEKEDFYFEWNDWEMLNGIRIGPNGIITNGTHVKVPYYSVGIGKLDEEMMIPQQIEIIHHIDHLKQRIPAQSNLDRTWIHEGENGDIITSVSHWWHDILMHSWELFAALGGLCVLFCMCSCCLNRRGGRKTRHQETMSFV</sequence>
<keyword evidence="4" id="KW-0945">Host-virus interaction</keyword>
<dbReference type="GO" id="GO:0033644">
    <property type="term" value="C:host cell membrane"/>
    <property type="evidence" value="ECO:0007669"/>
    <property type="project" value="UniProtKB-SubCell"/>
</dbReference>
<dbReference type="GO" id="GO:0019062">
    <property type="term" value="P:virion attachment to host cell"/>
    <property type="evidence" value="ECO:0007669"/>
    <property type="project" value="UniProtKB-KW"/>
</dbReference>
<dbReference type="Pfam" id="PF24833">
    <property type="entry name" value="Rhabdo_glycop_CD"/>
    <property type="match status" value="1"/>
</dbReference>
<dbReference type="Gene3D" id="2.30.29.130">
    <property type="match status" value="1"/>
</dbReference>
<evidence type="ECO:0000256" key="14">
    <source>
        <dbReference type="ARBA" id="ARBA00023296"/>
    </source>
</evidence>
<evidence type="ECO:0000256" key="2">
    <source>
        <dbReference type="ARBA" id="ARBA00004563"/>
    </source>
</evidence>
<evidence type="ECO:0000256" key="10">
    <source>
        <dbReference type="ARBA" id="ARBA00022879"/>
    </source>
</evidence>
<evidence type="ECO:0000256" key="1">
    <source>
        <dbReference type="ARBA" id="ARBA00004313"/>
    </source>
</evidence>
<evidence type="ECO:0000256" key="5">
    <source>
        <dbReference type="ARBA" id="ARBA00022692"/>
    </source>
</evidence>
<keyword evidence="11 15" id="KW-1133">Transmembrane helix</keyword>
<feature type="domain" description="Spike glycoprotein G central" evidence="17">
    <location>
        <begin position="271"/>
        <end position="391"/>
    </location>
</feature>
<dbReference type="GO" id="GO:0046718">
    <property type="term" value="P:symbiont entry into host cell"/>
    <property type="evidence" value="ECO:0007669"/>
    <property type="project" value="UniProtKB-KW"/>
</dbReference>
<dbReference type="EMBL" id="MT561346">
    <property type="protein sequence ID" value="QPL20095.1"/>
    <property type="molecule type" value="Viral_cRNA"/>
</dbReference>
<dbReference type="GO" id="GO:0055036">
    <property type="term" value="C:virion membrane"/>
    <property type="evidence" value="ECO:0007669"/>
    <property type="project" value="UniProtKB-SubCell"/>
</dbReference>
<dbReference type="GO" id="GO:0019031">
    <property type="term" value="C:viral envelope"/>
    <property type="evidence" value="ECO:0007669"/>
    <property type="project" value="UniProtKB-KW"/>
</dbReference>
<keyword evidence="7" id="KW-1161">Viral attachment to host cell</keyword>
<gene>
    <name evidence="18" type="primary">G</name>
</gene>
<evidence type="ECO:0000256" key="9">
    <source>
        <dbReference type="ARBA" id="ARBA00022870"/>
    </source>
</evidence>
<dbReference type="InterPro" id="IPR055447">
    <property type="entry name" value="Rhabdo_glycop_CD"/>
</dbReference>
<evidence type="ECO:0000256" key="3">
    <source>
        <dbReference type="ARBA" id="ARBA00005473"/>
    </source>
</evidence>
<keyword evidence="13" id="KW-0325">Glycoprotein</keyword>
<evidence type="ECO:0000256" key="6">
    <source>
        <dbReference type="ARBA" id="ARBA00022729"/>
    </source>
</evidence>
<evidence type="ECO:0000313" key="18">
    <source>
        <dbReference type="EMBL" id="QPL20095.1"/>
    </source>
</evidence>
<keyword evidence="14" id="KW-1160">Virus entry into host cell</keyword>
<proteinExistence type="inferred from homology"/>
<dbReference type="SUPFAM" id="SSF161008">
    <property type="entry name" value="Viral glycoprotein ectodomain-like"/>
    <property type="match status" value="1"/>
</dbReference>
<evidence type="ECO:0000256" key="8">
    <source>
        <dbReference type="ARBA" id="ARBA00022844"/>
    </source>
</evidence>
<dbReference type="InterPro" id="IPR001903">
    <property type="entry name" value="Rhabdo_glycop_FD"/>
</dbReference>
<evidence type="ECO:0000256" key="13">
    <source>
        <dbReference type="ARBA" id="ARBA00023180"/>
    </source>
</evidence>
<evidence type="ECO:0000256" key="15">
    <source>
        <dbReference type="SAM" id="Phobius"/>
    </source>
</evidence>
<keyword evidence="10" id="KW-0261">Viral envelope protein</keyword>
<accession>A0A7T0MBY2</accession>
<feature type="domain" description="Spike glycoprotein fusion" evidence="16">
    <location>
        <begin position="70"/>
        <end position="168"/>
    </location>
</feature>
<comment type="similarity">
    <text evidence="3">Belongs to the vesiculovirus glycoprotein family.</text>
</comment>
<evidence type="ECO:0000256" key="12">
    <source>
        <dbReference type="ARBA" id="ARBA00023136"/>
    </source>
</evidence>
<evidence type="ECO:0000256" key="4">
    <source>
        <dbReference type="ARBA" id="ARBA00022581"/>
    </source>
</evidence>
<dbReference type="Gene3D" id="2.30.30.640">
    <property type="match status" value="1"/>
</dbReference>
<keyword evidence="5 15" id="KW-0812">Transmembrane</keyword>
<evidence type="ECO:0000256" key="11">
    <source>
        <dbReference type="ARBA" id="ARBA00022989"/>
    </source>
</evidence>
<name>A0A7T0MBY2_9RHAB</name>
<comment type="subcellular location">
    <subcellularLocation>
        <location evidence="1">Host membrane</location>
        <topology evidence="1">Single-pass type I membrane protein</topology>
    </subcellularLocation>
    <subcellularLocation>
        <location evidence="2">Virion membrane</location>
        <topology evidence="2">Single-pass type I membrane protein</topology>
    </subcellularLocation>
</comment>
<reference evidence="18" key="1">
    <citation type="journal article" date="2021" name="Viruses">
        <title>Novel and diverse non-rabies rhabdoviruses identified in bats with human exposure, South Dakota, USA.</title>
        <authorList>
            <person name="Hause B."/>
        </authorList>
    </citation>
    <scope>NUCLEOTIDE SEQUENCE</scope>
    <source>
        <strain evidence="18">20-7177</strain>
    </source>
</reference>
<organism evidence="18">
    <name type="scientific">American bat vesiculovirus</name>
    <dbReference type="NCBI Taxonomy" id="1972564"/>
    <lineage>
        <taxon>Viruses</taxon>
        <taxon>Riboviria</taxon>
        <taxon>Orthornavirae</taxon>
        <taxon>Negarnaviricota</taxon>
        <taxon>Haploviricotina</taxon>
        <taxon>Monjiviricetes</taxon>
        <taxon>Mononegavirales</taxon>
        <taxon>Rhabdoviridae</taxon>
        <taxon>Alpharhabdovirinae</taxon>
        <taxon>Vesiculovirus</taxon>
        <taxon>Vesiculovirus eptesicus</taxon>
    </lineage>
</organism>
<protein>
    <submittedName>
        <fullName evidence="18">Glycoprotein</fullName>
    </submittedName>
</protein>
<keyword evidence="6" id="KW-0732">Signal</keyword>
<keyword evidence="12 15" id="KW-0472">Membrane</keyword>
<evidence type="ECO:0000256" key="7">
    <source>
        <dbReference type="ARBA" id="ARBA00022804"/>
    </source>
</evidence>
<feature type="transmembrane region" description="Helical" evidence="15">
    <location>
        <begin position="471"/>
        <end position="489"/>
    </location>
</feature>
<dbReference type="Pfam" id="PF00974">
    <property type="entry name" value="Rhabdo_glycop_FD"/>
    <property type="match status" value="1"/>
</dbReference>
<evidence type="ECO:0000259" key="16">
    <source>
        <dbReference type="Pfam" id="PF00974"/>
    </source>
</evidence>
<keyword evidence="8" id="KW-0946">Virion</keyword>
<keyword evidence="9" id="KW-1043">Host membrane</keyword>
<evidence type="ECO:0000259" key="17">
    <source>
        <dbReference type="Pfam" id="PF24833"/>
    </source>
</evidence>